<evidence type="ECO:0000313" key="2">
    <source>
        <dbReference type="EMBL" id="KAG9455974.1"/>
    </source>
</evidence>
<sequence>MGSKDSKRKVVRLSYHHQISESEAEGWDPLAETTPPSTAVAAGGGTEVRDDEPINVNTEDGEEESGERVIPKSGGKSQKVAGQLELRWRASLKAERSRPASSESDVLVNDRGRDVYQGKKTETRF</sequence>
<dbReference type="Proteomes" id="UP000825729">
    <property type="component" value="Unassembled WGS sequence"/>
</dbReference>
<proteinExistence type="predicted"/>
<evidence type="ECO:0000313" key="3">
    <source>
        <dbReference type="Proteomes" id="UP000825729"/>
    </source>
</evidence>
<protein>
    <submittedName>
        <fullName evidence="2">Uncharacterized protein</fullName>
    </submittedName>
</protein>
<feature type="compositionally biased region" description="Basic and acidic residues" evidence="1">
    <location>
        <begin position="108"/>
        <end position="125"/>
    </location>
</feature>
<accession>A0AAV7F5J5</accession>
<reference evidence="2 3" key="1">
    <citation type="submission" date="2021-07" db="EMBL/GenBank/DDBJ databases">
        <title>The Aristolochia fimbriata genome: insights into angiosperm evolution, floral development and chemical biosynthesis.</title>
        <authorList>
            <person name="Jiao Y."/>
        </authorList>
    </citation>
    <scope>NUCLEOTIDE SEQUENCE [LARGE SCALE GENOMIC DNA]</scope>
    <source>
        <strain evidence="2">IBCAS-2021</strain>
        <tissue evidence="2">Leaf</tissue>
    </source>
</reference>
<comment type="caution">
    <text evidence="2">The sequence shown here is derived from an EMBL/GenBank/DDBJ whole genome shotgun (WGS) entry which is preliminary data.</text>
</comment>
<gene>
    <name evidence="2" type="ORF">H6P81_000482</name>
</gene>
<dbReference type="AlphaFoldDB" id="A0AAV7F5J5"/>
<organism evidence="2 3">
    <name type="scientific">Aristolochia fimbriata</name>
    <name type="common">White veined hardy Dutchman's pipe vine</name>
    <dbReference type="NCBI Taxonomy" id="158543"/>
    <lineage>
        <taxon>Eukaryota</taxon>
        <taxon>Viridiplantae</taxon>
        <taxon>Streptophyta</taxon>
        <taxon>Embryophyta</taxon>
        <taxon>Tracheophyta</taxon>
        <taxon>Spermatophyta</taxon>
        <taxon>Magnoliopsida</taxon>
        <taxon>Magnoliidae</taxon>
        <taxon>Piperales</taxon>
        <taxon>Aristolochiaceae</taxon>
        <taxon>Aristolochia</taxon>
    </lineage>
</organism>
<feature type="compositionally biased region" description="Basic and acidic residues" evidence="1">
    <location>
        <begin position="86"/>
        <end position="98"/>
    </location>
</feature>
<evidence type="ECO:0000256" key="1">
    <source>
        <dbReference type="SAM" id="MobiDB-lite"/>
    </source>
</evidence>
<feature type="region of interest" description="Disordered" evidence="1">
    <location>
        <begin position="19"/>
        <end position="125"/>
    </location>
</feature>
<dbReference type="EMBL" id="JAINDJ010000002">
    <property type="protein sequence ID" value="KAG9455974.1"/>
    <property type="molecule type" value="Genomic_DNA"/>
</dbReference>
<name>A0AAV7F5J5_ARIFI</name>
<keyword evidence="3" id="KW-1185">Reference proteome</keyword>